<sequence length="59" mass="6031">MAKAAQLNLAEGWAAGPPQAADQSGFAAAGPSEQRAAIQPDPTKGRGSPKSFFKCIIFA</sequence>
<dbReference type="HOGENOM" id="CLU_3047869_0_0_10"/>
<dbReference type="EMBL" id="CP002831">
    <property type="protein sequence ID" value="AFC25081.1"/>
    <property type="molecule type" value="Genomic_DNA"/>
</dbReference>
<feature type="region of interest" description="Disordered" evidence="1">
    <location>
        <begin position="14"/>
        <end position="49"/>
    </location>
</feature>
<keyword evidence="3" id="KW-1185">Reference proteome</keyword>
<protein>
    <submittedName>
        <fullName evidence="2">Uncharacterized protein</fullName>
    </submittedName>
</protein>
<evidence type="ECO:0000256" key="1">
    <source>
        <dbReference type="SAM" id="MobiDB-lite"/>
    </source>
</evidence>
<organism evidence="2 3">
    <name type="scientific">Saprospira grandis (strain Lewin)</name>
    <dbReference type="NCBI Taxonomy" id="984262"/>
    <lineage>
        <taxon>Bacteria</taxon>
        <taxon>Pseudomonadati</taxon>
        <taxon>Bacteroidota</taxon>
        <taxon>Saprospiria</taxon>
        <taxon>Saprospirales</taxon>
        <taxon>Saprospiraceae</taxon>
        <taxon>Saprospira</taxon>
    </lineage>
</organism>
<dbReference type="STRING" id="984262.SGRA_2352"/>
<dbReference type="Proteomes" id="UP000007519">
    <property type="component" value="Chromosome"/>
</dbReference>
<proteinExistence type="predicted"/>
<name>H6L497_SAPGL</name>
<evidence type="ECO:0000313" key="2">
    <source>
        <dbReference type="EMBL" id="AFC25081.1"/>
    </source>
</evidence>
<reference evidence="2 3" key="1">
    <citation type="journal article" date="2012" name="Stand. Genomic Sci.">
        <title>Complete genome sequencing and analysis of Saprospira grandis str. Lewin, a predatory marine bacterium.</title>
        <authorList>
            <person name="Saw J.H."/>
            <person name="Yuryev A."/>
            <person name="Kanbe M."/>
            <person name="Hou S."/>
            <person name="Young A.G."/>
            <person name="Aizawa S."/>
            <person name="Alam M."/>
        </authorList>
    </citation>
    <scope>NUCLEOTIDE SEQUENCE [LARGE SCALE GENOMIC DNA]</scope>
    <source>
        <strain evidence="2 3">Lewin</strain>
    </source>
</reference>
<dbReference type="AlphaFoldDB" id="H6L497"/>
<dbReference type="KEGG" id="sgn:SGRA_2352"/>
<accession>H6L497</accession>
<evidence type="ECO:0000313" key="3">
    <source>
        <dbReference type="Proteomes" id="UP000007519"/>
    </source>
</evidence>
<gene>
    <name evidence="2" type="ordered locus">SGRA_2352</name>
</gene>